<dbReference type="Gene3D" id="3.90.1530.10">
    <property type="entry name" value="Conserved hypothetical protein from pyrococcus furiosus pfu- 392566-001, ParB domain"/>
    <property type="match status" value="1"/>
</dbReference>
<evidence type="ECO:0000259" key="1">
    <source>
        <dbReference type="SMART" id="SM00470"/>
    </source>
</evidence>
<comment type="caution">
    <text evidence="2">The sequence shown here is derived from an EMBL/GenBank/DDBJ whole genome shotgun (WGS) entry which is preliminary data.</text>
</comment>
<proteinExistence type="predicted"/>
<name>A0A9X1L838_9PROT</name>
<sequence length="243" mass="26875">MRTLPIRDISRDPAFQVRERLDPATVERYARVLSNGLNMPPVSVALVRGVPVLVDGWHRITAHERCGIREVPAVVVATDANPSEVLWIAAEANLKHGLRLKPKEVRVAFRAFIRARKHIIPKGRGGREALRLMPYREIAQALGGTVSHGTVFNWMRQDFPKIAARYGAQDTPWDASGAAGRLTTDDPEEAHLRAAMAAVDSIRAATRGVKDAERRGEVIGAVEAMLAEMRSGGEWRLPEPLEF</sequence>
<accession>A0A9X1L838</accession>
<protein>
    <submittedName>
        <fullName evidence="2">ParB N-terminal domain-containing protein</fullName>
    </submittedName>
</protein>
<keyword evidence="3" id="KW-1185">Reference proteome</keyword>
<dbReference type="SMART" id="SM00470">
    <property type="entry name" value="ParB"/>
    <property type="match status" value="1"/>
</dbReference>
<gene>
    <name evidence="2" type="ORF">LHA35_12855</name>
</gene>
<feature type="domain" description="ParB-like N-terminal" evidence="1">
    <location>
        <begin position="2"/>
        <end position="94"/>
    </location>
</feature>
<evidence type="ECO:0000313" key="2">
    <source>
        <dbReference type="EMBL" id="MCB4822626.1"/>
    </source>
</evidence>
<dbReference type="EMBL" id="JAJAQI010000017">
    <property type="protein sequence ID" value="MCB4822626.1"/>
    <property type="molecule type" value="Genomic_DNA"/>
</dbReference>
<dbReference type="RefSeq" id="WP_226608673.1">
    <property type="nucleotide sequence ID" value="NZ_JAJAQI010000017.1"/>
</dbReference>
<dbReference type="AlphaFoldDB" id="A0A9X1L838"/>
<dbReference type="SUPFAM" id="SSF110849">
    <property type="entry name" value="ParB/Sulfiredoxin"/>
    <property type="match status" value="1"/>
</dbReference>
<evidence type="ECO:0000313" key="3">
    <source>
        <dbReference type="Proteomes" id="UP001139311"/>
    </source>
</evidence>
<dbReference type="Proteomes" id="UP001139311">
    <property type="component" value="Unassembled WGS sequence"/>
</dbReference>
<dbReference type="InterPro" id="IPR036086">
    <property type="entry name" value="ParB/Sulfiredoxin_sf"/>
</dbReference>
<reference evidence="2" key="1">
    <citation type="submission" date="2021-10" db="EMBL/GenBank/DDBJ databases">
        <title>Roseicella aerolatum sp. nov., isolated from aerosols of e-waste dismantling site.</title>
        <authorList>
            <person name="Qin T."/>
        </authorList>
    </citation>
    <scope>NUCLEOTIDE SEQUENCE</scope>
    <source>
        <strain evidence="2">GB24</strain>
    </source>
</reference>
<organism evidence="2 3">
    <name type="scientific">Roseicella aerolata</name>
    <dbReference type="NCBI Taxonomy" id="2883479"/>
    <lineage>
        <taxon>Bacteria</taxon>
        <taxon>Pseudomonadati</taxon>
        <taxon>Pseudomonadota</taxon>
        <taxon>Alphaproteobacteria</taxon>
        <taxon>Acetobacterales</taxon>
        <taxon>Roseomonadaceae</taxon>
        <taxon>Roseicella</taxon>
    </lineage>
</organism>
<dbReference type="InterPro" id="IPR003115">
    <property type="entry name" value="ParB_N"/>
</dbReference>